<dbReference type="AlphaFoldDB" id="A0A0R3RUB3"/>
<evidence type="ECO:0000313" key="1">
    <source>
        <dbReference type="Proteomes" id="UP000050640"/>
    </source>
</evidence>
<keyword evidence="1" id="KW-1185">Reference proteome</keyword>
<sequence length="214" mass="24514">MEVPLVPWDDFLIKCKNIDGGADTPGLFESEWEWLKQLCELAGEDCCSEVNNSFQQVTLTLRLDASSYFLKLHWTESFPSVGPEVVTSLGSAFLHSWQNDDTLCSLYHCFVERCLKIDTAVKLCSDVKYPFIFMEWAIDEDDPTCIAVTLLCNECIKRKSFQLFLAVDWSEPNTFPRRLTSSVPESLQGLRLDEWDSSNVFADNLTRIFRNIIS</sequence>
<proteinExistence type="predicted"/>
<protein>
    <submittedName>
        <fullName evidence="2">BRCA1/BRCA2-containing complex subunit 45</fullName>
    </submittedName>
</protein>
<name>A0A0R3RUB3_9BILA</name>
<organism evidence="1 2">
    <name type="scientific">Elaeophora elaphi</name>
    <dbReference type="NCBI Taxonomy" id="1147741"/>
    <lineage>
        <taxon>Eukaryota</taxon>
        <taxon>Metazoa</taxon>
        <taxon>Ecdysozoa</taxon>
        <taxon>Nematoda</taxon>
        <taxon>Chromadorea</taxon>
        <taxon>Rhabditida</taxon>
        <taxon>Spirurina</taxon>
        <taxon>Spiruromorpha</taxon>
        <taxon>Filarioidea</taxon>
        <taxon>Onchocercidae</taxon>
        <taxon>Elaeophora</taxon>
    </lineage>
</organism>
<dbReference type="Proteomes" id="UP000050640">
    <property type="component" value="Unplaced"/>
</dbReference>
<reference evidence="2" key="1">
    <citation type="submission" date="2017-02" db="UniProtKB">
        <authorList>
            <consortium name="WormBaseParasite"/>
        </authorList>
    </citation>
    <scope>IDENTIFICATION</scope>
</reference>
<accession>A0A0R3RUB3</accession>
<evidence type="ECO:0000313" key="2">
    <source>
        <dbReference type="WBParaSite" id="EEL_0000560801-mRNA-1"/>
    </source>
</evidence>
<dbReference type="WBParaSite" id="EEL_0000560801-mRNA-1">
    <property type="protein sequence ID" value="EEL_0000560801-mRNA-1"/>
    <property type="gene ID" value="EEL_0000560801"/>
</dbReference>